<feature type="domain" description="Glycosyltransferase subfamily 4-like N-terminal" evidence="3">
    <location>
        <begin position="13"/>
        <end position="174"/>
    </location>
</feature>
<keyword evidence="5" id="KW-1185">Reference proteome</keyword>
<keyword evidence="1" id="KW-0328">Glycosyltransferase</keyword>
<comment type="caution">
    <text evidence="4">The sequence shown here is derived from an EMBL/GenBank/DDBJ whole genome shotgun (WGS) entry which is preliminary data.</text>
</comment>
<dbReference type="Pfam" id="PF13692">
    <property type="entry name" value="Glyco_trans_1_4"/>
    <property type="match status" value="1"/>
</dbReference>
<gene>
    <name evidence="4" type="ORF">GCM10010191_57460</name>
</gene>
<dbReference type="EMBL" id="BAAARW010000020">
    <property type="protein sequence ID" value="GAA2435334.1"/>
    <property type="molecule type" value="Genomic_DNA"/>
</dbReference>
<keyword evidence="2" id="KW-0808">Transferase</keyword>
<evidence type="ECO:0000313" key="5">
    <source>
        <dbReference type="Proteomes" id="UP001501231"/>
    </source>
</evidence>
<evidence type="ECO:0000259" key="3">
    <source>
        <dbReference type="Pfam" id="PF13439"/>
    </source>
</evidence>
<organism evidence="4 5">
    <name type="scientific">Actinomadura vinacea</name>
    <dbReference type="NCBI Taxonomy" id="115336"/>
    <lineage>
        <taxon>Bacteria</taxon>
        <taxon>Bacillati</taxon>
        <taxon>Actinomycetota</taxon>
        <taxon>Actinomycetes</taxon>
        <taxon>Streptosporangiales</taxon>
        <taxon>Thermomonosporaceae</taxon>
        <taxon>Actinomadura</taxon>
    </lineage>
</organism>
<reference evidence="4 5" key="1">
    <citation type="journal article" date="2019" name="Int. J. Syst. Evol. Microbiol.">
        <title>The Global Catalogue of Microorganisms (GCM) 10K type strain sequencing project: providing services to taxonomists for standard genome sequencing and annotation.</title>
        <authorList>
            <consortium name="The Broad Institute Genomics Platform"/>
            <consortium name="The Broad Institute Genome Sequencing Center for Infectious Disease"/>
            <person name="Wu L."/>
            <person name="Ma J."/>
        </authorList>
    </citation>
    <scope>NUCLEOTIDE SEQUENCE [LARGE SCALE GENOMIC DNA]</scope>
    <source>
        <strain evidence="4 5">JCM 3325</strain>
    </source>
</reference>
<dbReference type="RefSeq" id="WP_344593063.1">
    <property type="nucleotide sequence ID" value="NZ_BAAARW010000020.1"/>
</dbReference>
<dbReference type="InterPro" id="IPR028098">
    <property type="entry name" value="Glyco_trans_4-like_N"/>
</dbReference>
<evidence type="ECO:0000256" key="2">
    <source>
        <dbReference type="ARBA" id="ARBA00022679"/>
    </source>
</evidence>
<name>A0ABN3JNN2_9ACTN</name>
<sequence>MTRVLHIITGLEYGGAERQLALLLRHMPKDVVECEVAVLTRGGTLAEGIRAEGIPVHEIGMRSNRDVKALPRLVRLIRWGRYDVVHTHLYRACVFGRVAARLAGTPYIIATEHSLGDGHIEGRRTTAGVRMLYRATEQLGDATVAVSPTVARRLRDWGLRPERLVTITNGIDPAAFAFVPESRAATRRALGIAPDEFVVGTTGRLVPGKRVDALIKAFARAKRDGRLLVVGAGPARPALEELAERVGVGGRTVFAGDTGDVAGMLAAMDAYAAPSTQETFGLGVLEALASGLPVLYATCPALDDLPPRMAPGARKLPARLAAWSSAIDSLPQVPLPGAPHGPPPPAVEHYSVHARVHQLIDLYHDGPAAVRPVSDGVLIAKTRAAT</sequence>
<accession>A0ABN3JNN2</accession>
<evidence type="ECO:0000313" key="4">
    <source>
        <dbReference type="EMBL" id="GAA2435334.1"/>
    </source>
</evidence>
<dbReference type="InterPro" id="IPR050194">
    <property type="entry name" value="Glycosyltransferase_grp1"/>
</dbReference>
<proteinExistence type="predicted"/>
<protein>
    <submittedName>
        <fullName evidence="4">Glycosyltransferase</fullName>
    </submittedName>
</protein>
<dbReference type="Gene3D" id="3.40.50.2000">
    <property type="entry name" value="Glycogen Phosphorylase B"/>
    <property type="match status" value="2"/>
</dbReference>
<dbReference type="PANTHER" id="PTHR45947:SF3">
    <property type="entry name" value="SULFOQUINOVOSYL TRANSFERASE SQD2"/>
    <property type="match status" value="1"/>
</dbReference>
<dbReference type="Proteomes" id="UP001501231">
    <property type="component" value="Unassembled WGS sequence"/>
</dbReference>
<dbReference type="SUPFAM" id="SSF53756">
    <property type="entry name" value="UDP-Glycosyltransferase/glycogen phosphorylase"/>
    <property type="match status" value="1"/>
</dbReference>
<evidence type="ECO:0000256" key="1">
    <source>
        <dbReference type="ARBA" id="ARBA00022676"/>
    </source>
</evidence>
<dbReference type="PANTHER" id="PTHR45947">
    <property type="entry name" value="SULFOQUINOVOSYL TRANSFERASE SQD2"/>
    <property type="match status" value="1"/>
</dbReference>
<dbReference type="Pfam" id="PF13439">
    <property type="entry name" value="Glyco_transf_4"/>
    <property type="match status" value="1"/>
</dbReference>